<name>A0ABR1MJZ2_9PEZI</name>
<proteinExistence type="predicted"/>
<reference evidence="1 2" key="1">
    <citation type="submission" date="2024-04" db="EMBL/GenBank/DDBJ databases">
        <title>Phyllosticta paracitricarpa is synonymous to the EU quarantine fungus P. citricarpa based on phylogenomic analyses.</title>
        <authorList>
            <consortium name="Lawrence Berkeley National Laboratory"/>
            <person name="Van Ingen-Buijs V.A."/>
            <person name="Van Westerhoven A.C."/>
            <person name="Haridas S."/>
            <person name="Skiadas P."/>
            <person name="Martin F."/>
            <person name="Groenewald J.Z."/>
            <person name="Crous P.W."/>
            <person name="Seidl M.F."/>
        </authorList>
    </citation>
    <scope>NUCLEOTIDE SEQUENCE [LARGE SCALE GENOMIC DNA]</scope>
    <source>
        <strain evidence="1 2">CBS 122670</strain>
    </source>
</reference>
<protein>
    <submittedName>
        <fullName evidence="1">Uncharacterized protein</fullName>
    </submittedName>
</protein>
<dbReference type="Proteomes" id="UP001365128">
    <property type="component" value="Unassembled WGS sequence"/>
</dbReference>
<evidence type="ECO:0000313" key="1">
    <source>
        <dbReference type="EMBL" id="KAK7551516.1"/>
    </source>
</evidence>
<evidence type="ECO:0000313" key="2">
    <source>
        <dbReference type="Proteomes" id="UP001365128"/>
    </source>
</evidence>
<organism evidence="1 2">
    <name type="scientific">Phyllosticta citricarpa</name>
    <dbReference type="NCBI Taxonomy" id="55181"/>
    <lineage>
        <taxon>Eukaryota</taxon>
        <taxon>Fungi</taxon>
        <taxon>Dikarya</taxon>
        <taxon>Ascomycota</taxon>
        <taxon>Pezizomycotina</taxon>
        <taxon>Dothideomycetes</taxon>
        <taxon>Dothideomycetes incertae sedis</taxon>
        <taxon>Botryosphaeriales</taxon>
        <taxon>Phyllostictaceae</taxon>
        <taxon>Phyllosticta</taxon>
    </lineage>
</organism>
<dbReference type="EMBL" id="JBBPDW010000006">
    <property type="protein sequence ID" value="KAK7551516.1"/>
    <property type="molecule type" value="Genomic_DNA"/>
</dbReference>
<accession>A0ABR1MJZ2</accession>
<keyword evidence="2" id="KW-1185">Reference proteome</keyword>
<comment type="caution">
    <text evidence="1">The sequence shown here is derived from an EMBL/GenBank/DDBJ whole genome shotgun (WGS) entry which is preliminary data.</text>
</comment>
<sequence length="184" mass="20206">MPPGLSQPAKPDRQVGILATSKARGRCGINTSALSRRLSWVIQFTSIIPSSLACSLASLNRRSTTSKRRASTTVCLCLVPLLCSLSSTKPKHHHNHARQHHLLLQALHPQAQAGRRQVRRRMRLLRLRGGVLVRRPIDALHDDACLNDQRPTTNDHVGMADERTGAVLFLRFSFLSGSGEGAEG</sequence>
<gene>
    <name evidence="1" type="ORF">IWX46DRAFT_386396</name>
</gene>